<keyword evidence="9" id="KW-0648">Protein biosynthesis</keyword>
<evidence type="ECO:0000259" key="12">
    <source>
        <dbReference type="SMART" id="SM00836"/>
    </source>
</evidence>
<dbReference type="SUPFAM" id="SSF52374">
    <property type="entry name" value="Nucleotidylyl transferase"/>
    <property type="match status" value="1"/>
</dbReference>
<comment type="similarity">
    <text evidence="2">Belongs to the class-I aminoacyl-tRNA synthetase family.</text>
</comment>
<evidence type="ECO:0000256" key="11">
    <source>
        <dbReference type="ARBA" id="ARBA00049339"/>
    </source>
</evidence>
<dbReference type="Gene3D" id="1.10.730.10">
    <property type="entry name" value="Isoleucyl-tRNA Synthetase, Domain 1"/>
    <property type="match status" value="1"/>
</dbReference>
<keyword evidence="8" id="KW-0067">ATP-binding</keyword>
<dbReference type="HAMAP" id="MF_00123">
    <property type="entry name" value="Arg_tRNA_synth"/>
    <property type="match status" value="1"/>
</dbReference>
<keyword evidence="7" id="KW-0547">Nucleotide-binding</keyword>
<name>A0A381RTU8_9ZZZZ</name>
<keyword evidence="5" id="KW-0963">Cytoplasm</keyword>
<dbReference type="InterPro" id="IPR008909">
    <property type="entry name" value="DALR_anticod-bd"/>
</dbReference>
<evidence type="ECO:0000256" key="10">
    <source>
        <dbReference type="ARBA" id="ARBA00023146"/>
    </source>
</evidence>
<reference evidence="14" key="1">
    <citation type="submission" date="2018-05" db="EMBL/GenBank/DDBJ databases">
        <authorList>
            <person name="Lanie J.A."/>
            <person name="Ng W.-L."/>
            <person name="Kazmierczak K.M."/>
            <person name="Andrzejewski T.M."/>
            <person name="Davidsen T.M."/>
            <person name="Wayne K.J."/>
            <person name="Tettelin H."/>
            <person name="Glass J.I."/>
            <person name="Rusch D."/>
            <person name="Podicherti R."/>
            <person name="Tsui H.-C.T."/>
            <person name="Winkler M.E."/>
        </authorList>
    </citation>
    <scope>NUCLEOTIDE SEQUENCE</scope>
</reference>
<dbReference type="PROSITE" id="PS00178">
    <property type="entry name" value="AA_TRNA_LIGASE_I"/>
    <property type="match status" value="1"/>
</dbReference>
<gene>
    <name evidence="14" type="ORF">METZ01_LOCUS45177</name>
</gene>
<feature type="domain" description="DALR anticodon binding" evidence="12">
    <location>
        <begin position="424"/>
        <end position="542"/>
    </location>
</feature>
<dbReference type="AlphaFoldDB" id="A0A381RTU8"/>
<dbReference type="SUPFAM" id="SSF47323">
    <property type="entry name" value="Anticodon-binding domain of a subclass of class I aminoacyl-tRNA synthetases"/>
    <property type="match status" value="1"/>
</dbReference>
<dbReference type="InterPro" id="IPR001278">
    <property type="entry name" value="Arg-tRNA-ligase"/>
</dbReference>
<evidence type="ECO:0000256" key="5">
    <source>
        <dbReference type="ARBA" id="ARBA00022490"/>
    </source>
</evidence>
<evidence type="ECO:0000256" key="9">
    <source>
        <dbReference type="ARBA" id="ARBA00022917"/>
    </source>
</evidence>
<dbReference type="SUPFAM" id="SSF55190">
    <property type="entry name" value="Arginyl-tRNA synthetase (ArgRS), N-terminal 'additional' domain"/>
    <property type="match status" value="1"/>
</dbReference>
<dbReference type="GO" id="GO:0006420">
    <property type="term" value="P:arginyl-tRNA aminoacylation"/>
    <property type="evidence" value="ECO:0007669"/>
    <property type="project" value="InterPro"/>
</dbReference>
<dbReference type="Gene3D" id="3.30.1360.70">
    <property type="entry name" value="Arginyl tRNA synthetase N-terminal domain"/>
    <property type="match status" value="1"/>
</dbReference>
<evidence type="ECO:0000313" key="14">
    <source>
        <dbReference type="EMBL" id="SUZ92323.1"/>
    </source>
</evidence>
<dbReference type="GO" id="GO:0005737">
    <property type="term" value="C:cytoplasm"/>
    <property type="evidence" value="ECO:0007669"/>
    <property type="project" value="UniProtKB-SubCell"/>
</dbReference>
<dbReference type="SMART" id="SM01016">
    <property type="entry name" value="Arg_tRNA_synt_N"/>
    <property type="match status" value="1"/>
</dbReference>
<sequence>MIDFKQYINEIISNALTELDIQSNVVVEKSSNPNFGDYSTNIALSLAKQLKNNPLEIAKNIGSLLKYDNEIISEHSVSKPGFLNFHISDNYYQKTISKIISASESYGMTTIGKNKTANVEFVSANPTGPLTVGHGRQAVLGDTIANILEWHNYKVTREYYYNDAGRQMRILGESVAARYFNLLGKEYKFPDDGYKGEYIISIANEIKNKHGEELETNSTVFRKEAEKTIFNDIKKTLNSIGINHDVFSNEQTYYDNGSIDTLVEKLTNKNLIYKSDGAVWFKATDLGLEKDRVYYKSSGEATYRLPDTAYHRHKLDRSFDLVVDIFGADHADAYPDVLAALNALDVNTDPIKVLIHQFVTLLKSGEKVKMSTRKANFVTLDELINEVGGDVVRYFFIMRSMNSHLNFDLDLAADQSEKNPVYYIQYAHARISNIINNGKANNLSLDGKFDTFLLINKSEISLIKLLNDFPEVMIKVLDNLEPQIIANYLHNIASEFHKFYAKCRVITDDVELTESRLHLIKSVKIVLSNGLNILGIQAPERM</sequence>
<keyword evidence="6" id="KW-0436">Ligase</keyword>
<evidence type="ECO:0000256" key="4">
    <source>
        <dbReference type="ARBA" id="ARBA00012837"/>
    </source>
</evidence>
<dbReference type="PANTHER" id="PTHR11956:SF5">
    <property type="entry name" value="ARGININE--TRNA LIGASE, CYTOPLASMIC"/>
    <property type="match status" value="1"/>
</dbReference>
<dbReference type="Pfam" id="PF00750">
    <property type="entry name" value="tRNA-synt_1d"/>
    <property type="match status" value="1"/>
</dbReference>
<feature type="domain" description="Arginyl tRNA synthetase N-terminal" evidence="13">
    <location>
        <begin position="2"/>
        <end position="87"/>
    </location>
</feature>
<dbReference type="InterPro" id="IPR036695">
    <property type="entry name" value="Arg-tRNA-synth_N_sf"/>
</dbReference>
<protein>
    <recommendedName>
        <fullName evidence="4">arginine--tRNA ligase</fullName>
        <ecNumber evidence="4">6.1.1.19</ecNumber>
    </recommendedName>
</protein>
<dbReference type="NCBIfam" id="TIGR00456">
    <property type="entry name" value="argS"/>
    <property type="match status" value="1"/>
</dbReference>
<dbReference type="FunFam" id="1.10.730.10:FF:000008">
    <property type="entry name" value="Arginine--tRNA ligase"/>
    <property type="match status" value="1"/>
</dbReference>
<keyword evidence="10" id="KW-0030">Aminoacyl-tRNA synthetase</keyword>
<evidence type="ECO:0000259" key="13">
    <source>
        <dbReference type="SMART" id="SM01016"/>
    </source>
</evidence>
<dbReference type="Pfam" id="PF03485">
    <property type="entry name" value="Arg_tRNA_synt_N"/>
    <property type="match status" value="1"/>
</dbReference>
<dbReference type="EC" id="6.1.1.19" evidence="4"/>
<dbReference type="InterPro" id="IPR035684">
    <property type="entry name" value="ArgRS_core"/>
</dbReference>
<dbReference type="Pfam" id="PF05746">
    <property type="entry name" value="DALR_1"/>
    <property type="match status" value="1"/>
</dbReference>
<dbReference type="PRINTS" id="PR01038">
    <property type="entry name" value="TRNASYNTHARG"/>
</dbReference>
<evidence type="ECO:0000256" key="2">
    <source>
        <dbReference type="ARBA" id="ARBA00005594"/>
    </source>
</evidence>
<comment type="subunit">
    <text evidence="3">Monomer.</text>
</comment>
<organism evidence="14">
    <name type="scientific">marine metagenome</name>
    <dbReference type="NCBI Taxonomy" id="408172"/>
    <lineage>
        <taxon>unclassified sequences</taxon>
        <taxon>metagenomes</taxon>
        <taxon>ecological metagenomes</taxon>
    </lineage>
</organism>
<evidence type="ECO:0000256" key="7">
    <source>
        <dbReference type="ARBA" id="ARBA00022741"/>
    </source>
</evidence>
<dbReference type="EMBL" id="UINC01002049">
    <property type="protein sequence ID" value="SUZ92323.1"/>
    <property type="molecule type" value="Genomic_DNA"/>
</dbReference>
<comment type="catalytic activity">
    <reaction evidence="11">
        <text>tRNA(Arg) + L-arginine + ATP = L-arginyl-tRNA(Arg) + AMP + diphosphate</text>
        <dbReference type="Rhea" id="RHEA:20301"/>
        <dbReference type="Rhea" id="RHEA-COMP:9658"/>
        <dbReference type="Rhea" id="RHEA-COMP:9673"/>
        <dbReference type="ChEBI" id="CHEBI:30616"/>
        <dbReference type="ChEBI" id="CHEBI:32682"/>
        <dbReference type="ChEBI" id="CHEBI:33019"/>
        <dbReference type="ChEBI" id="CHEBI:78442"/>
        <dbReference type="ChEBI" id="CHEBI:78513"/>
        <dbReference type="ChEBI" id="CHEBI:456215"/>
        <dbReference type="EC" id="6.1.1.19"/>
    </reaction>
</comment>
<dbReference type="InterPro" id="IPR009080">
    <property type="entry name" value="tRNAsynth_Ia_anticodon-bd"/>
</dbReference>
<dbReference type="SMART" id="SM00836">
    <property type="entry name" value="DALR_1"/>
    <property type="match status" value="1"/>
</dbReference>
<dbReference type="InterPro" id="IPR005148">
    <property type="entry name" value="Arg-tRNA-synth_N"/>
</dbReference>
<dbReference type="GO" id="GO:0005524">
    <property type="term" value="F:ATP binding"/>
    <property type="evidence" value="ECO:0007669"/>
    <property type="project" value="UniProtKB-KW"/>
</dbReference>
<evidence type="ECO:0000256" key="1">
    <source>
        <dbReference type="ARBA" id="ARBA00004496"/>
    </source>
</evidence>
<dbReference type="PANTHER" id="PTHR11956">
    <property type="entry name" value="ARGINYL-TRNA SYNTHETASE"/>
    <property type="match status" value="1"/>
</dbReference>
<comment type="subcellular location">
    <subcellularLocation>
        <location evidence="1">Cytoplasm</location>
    </subcellularLocation>
</comment>
<evidence type="ECO:0000256" key="6">
    <source>
        <dbReference type="ARBA" id="ARBA00022598"/>
    </source>
</evidence>
<proteinExistence type="inferred from homology"/>
<dbReference type="InterPro" id="IPR001412">
    <property type="entry name" value="aa-tRNA-synth_I_CS"/>
</dbReference>
<accession>A0A381RTU8</accession>
<evidence type="ECO:0000256" key="8">
    <source>
        <dbReference type="ARBA" id="ARBA00022840"/>
    </source>
</evidence>
<dbReference type="FunFam" id="3.40.50.620:FF:000062">
    <property type="entry name" value="Arginine--tRNA ligase"/>
    <property type="match status" value="1"/>
</dbReference>
<dbReference type="InterPro" id="IPR014729">
    <property type="entry name" value="Rossmann-like_a/b/a_fold"/>
</dbReference>
<dbReference type="Gene3D" id="3.40.50.620">
    <property type="entry name" value="HUPs"/>
    <property type="match status" value="1"/>
</dbReference>
<evidence type="ECO:0000256" key="3">
    <source>
        <dbReference type="ARBA" id="ARBA00011245"/>
    </source>
</evidence>
<dbReference type="GO" id="GO:0004814">
    <property type="term" value="F:arginine-tRNA ligase activity"/>
    <property type="evidence" value="ECO:0007669"/>
    <property type="project" value="UniProtKB-EC"/>
</dbReference>